<name>A0A926Z6A4_9CYAN</name>
<dbReference type="AlphaFoldDB" id="A0A926Z6A4"/>
<gene>
    <name evidence="1" type="ORF">H6F44_10120</name>
</gene>
<evidence type="ECO:0008006" key="3">
    <source>
        <dbReference type="Google" id="ProtNLM"/>
    </source>
</evidence>
<organism evidence="1 2">
    <name type="scientific">Pseudanabaena cinerea FACHB-1277</name>
    <dbReference type="NCBI Taxonomy" id="2949581"/>
    <lineage>
        <taxon>Bacteria</taxon>
        <taxon>Bacillati</taxon>
        <taxon>Cyanobacteriota</taxon>
        <taxon>Cyanophyceae</taxon>
        <taxon>Pseudanabaenales</taxon>
        <taxon>Pseudanabaenaceae</taxon>
        <taxon>Pseudanabaena</taxon>
        <taxon>Pseudanabaena cinerea</taxon>
    </lineage>
</organism>
<comment type="caution">
    <text evidence="1">The sequence shown here is derived from an EMBL/GenBank/DDBJ whole genome shotgun (WGS) entry which is preliminary data.</text>
</comment>
<dbReference type="InterPro" id="IPR036465">
    <property type="entry name" value="vWFA_dom_sf"/>
</dbReference>
<protein>
    <recommendedName>
        <fullName evidence="3">VWFA domain-containing protein</fullName>
    </recommendedName>
</protein>
<keyword evidence="2" id="KW-1185">Reference proteome</keyword>
<sequence length="295" mass="32034">MAIEKASPLFGDVTVYPSKDGKQRVEIYIRLQNKVEGMQIGIAIDGSSSMQSMFAAQTPKLFRRAGDNVMEPIVRGLCNYACDYSGDGTILPIYWAVGAGGKEIESLGRLDSTAVKTMPVEGPSNGRWGTGTLLLPALDYFLTEFADAPWIVLLLVTDGVIGDLDAVIARSMSIAPEILDGKRGKCKFVLVGVGEEVSEDQIDKIDNMFDGTAFENKIDLWDGKFAATMSELQEIWDEVDFGIKLPGNARIFDDKGNEVASYLDEIPQCMSFLVPEGSASVRLEIAGLSITQPLS</sequence>
<dbReference type="SUPFAM" id="SSF53300">
    <property type="entry name" value="vWA-like"/>
    <property type="match status" value="1"/>
</dbReference>
<evidence type="ECO:0000313" key="1">
    <source>
        <dbReference type="EMBL" id="MBD2150472.1"/>
    </source>
</evidence>
<reference evidence="1" key="2">
    <citation type="submission" date="2020-08" db="EMBL/GenBank/DDBJ databases">
        <authorList>
            <person name="Chen M."/>
            <person name="Teng W."/>
            <person name="Zhao L."/>
            <person name="Hu C."/>
            <person name="Zhou Y."/>
            <person name="Han B."/>
            <person name="Song L."/>
            <person name="Shu W."/>
        </authorList>
    </citation>
    <scope>NUCLEOTIDE SEQUENCE</scope>
    <source>
        <strain evidence="1">FACHB-1277</strain>
    </source>
</reference>
<accession>A0A926Z6A4</accession>
<evidence type="ECO:0000313" key="2">
    <source>
        <dbReference type="Proteomes" id="UP000631421"/>
    </source>
</evidence>
<proteinExistence type="predicted"/>
<dbReference type="EMBL" id="JACJPY010000026">
    <property type="protein sequence ID" value="MBD2150472.1"/>
    <property type="molecule type" value="Genomic_DNA"/>
</dbReference>
<reference evidence="1" key="1">
    <citation type="journal article" date="2015" name="ISME J.">
        <title>Draft Genome Sequence of Streptomyces incarnatus NRRL8089, which Produces the Nucleoside Antibiotic Sinefungin.</title>
        <authorList>
            <person name="Oshima K."/>
            <person name="Hattori M."/>
            <person name="Shimizu H."/>
            <person name="Fukuda K."/>
            <person name="Nemoto M."/>
            <person name="Inagaki K."/>
            <person name="Tamura T."/>
        </authorList>
    </citation>
    <scope>NUCLEOTIDE SEQUENCE</scope>
    <source>
        <strain evidence="1">FACHB-1277</strain>
    </source>
</reference>
<dbReference type="Proteomes" id="UP000631421">
    <property type="component" value="Unassembled WGS sequence"/>
</dbReference>
<dbReference type="RefSeq" id="WP_190350834.1">
    <property type="nucleotide sequence ID" value="NZ_JACJPY010000026.1"/>
</dbReference>